<dbReference type="Proteomes" id="UP000242818">
    <property type="component" value="Unassembled WGS sequence"/>
</dbReference>
<keyword evidence="1" id="KW-0378">Hydrolase</keyword>
<dbReference type="GO" id="GO:0016020">
    <property type="term" value="C:membrane"/>
    <property type="evidence" value="ECO:0007669"/>
    <property type="project" value="TreeGrafter"/>
</dbReference>
<protein>
    <submittedName>
        <fullName evidence="3">Esterase/lipase</fullName>
    </submittedName>
</protein>
<dbReference type="PANTHER" id="PTHR43798:SF31">
    <property type="entry name" value="AB HYDROLASE SUPERFAMILY PROTEIN YCLE"/>
    <property type="match status" value="1"/>
</dbReference>
<organism evidence="3 4">
    <name type="scientific">Chitinophaga costaii</name>
    <dbReference type="NCBI Taxonomy" id="1335309"/>
    <lineage>
        <taxon>Bacteria</taxon>
        <taxon>Pseudomonadati</taxon>
        <taxon>Bacteroidota</taxon>
        <taxon>Chitinophagia</taxon>
        <taxon>Chitinophagales</taxon>
        <taxon>Chitinophagaceae</taxon>
        <taxon>Chitinophaga</taxon>
    </lineage>
</organism>
<dbReference type="InterPro" id="IPR000073">
    <property type="entry name" value="AB_hydrolase_1"/>
</dbReference>
<dbReference type="AlphaFoldDB" id="A0A1C4CF98"/>
<dbReference type="InterPro" id="IPR029058">
    <property type="entry name" value="AB_hydrolase_fold"/>
</dbReference>
<dbReference type="STRING" id="1335309.GA0116948_10499"/>
<evidence type="ECO:0000259" key="2">
    <source>
        <dbReference type="Pfam" id="PF12697"/>
    </source>
</evidence>
<dbReference type="PANTHER" id="PTHR43798">
    <property type="entry name" value="MONOACYLGLYCEROL LIPASE"/>
    <property type="match status" value="1"/>
</dbReference>
<evidence type="ECO:0000256" key="1">
    <source>
        <dbReference type="ARBA" id="ARBA00022801"/>
    </source>
</evidence>
<dbReference type="OrthoDB" id="5416147at2"/>
<dbReference type="InterPro" id="IPR050266">
    <property type="entry name" value="AB_hydrolase_sf"/>
</dbReference>
<gene>
    <name evidence="3" type="ORF">GA0116948_10499</name>
</gene>
<dbReference type="SUPFAM" id="SSF53474">
    <property type="entry name" value="alpha/beta-Hydrolases"/>
    <property type="match status" value="1"/>
</dbReference>
<proteinExistence type="predicted"/>
<dbReference type="RefSeq" id="WP_089711142.1">
    <property type="nucleotide sequence ID" value="NZ_FMAR01000004.1"/>
</dbReference>
<name>A0A1C4CF98_9BACT</name>
<sequence length="335" mass="37136">MPIWLRTVLSVTLLLGSAYLLGPCPPRPQYSLVLPSVPQNARSLMAYIQSKESQHCLKPDNQARIVWCHGDDQHKTEYSIVYLHGFSASQEEGDPVHRRLAARYGCNLFLTRLDGHGLDTAAPLLTMTATGLWEDAKEALQIGKALGHKVILVGTSTGGTLALLLAAKFPADVYAVINMSPNIEINQPLAFLANNHWGLAMSRMIKQSDYNIAPAKNEMQARYWYTKYRLEAVSELEELLESSMTPGTFQAVHQPVLNLYYYKNQQEQDPTVRVSAILNMQQALGTPDSLKLAVAIPNAGTHVLGCALTSKDIPAVETAIYHFMENTLHLRPLED</sequence>
<feature type="domain" description="AB hydrolase-1" evidence="2">
    <location>
        <begin position="80"/>
        <end position="302"/>
    </location>
</feature>
<dbReference type="Gene3D" id="3.40.50.1820">
    <property type="entry name" value="alpha/beta hydrolase"/>
    <property type="match status" value="1"/>
</dbReference>
<dbReference type="EMBL" id="FMAR01000004">
    <property type="protein sequence ID" value="SCC17801.1"/>
    <property type="molecule type" value="Genomic_DNA"/>
</dbReference>
<keyword evidence="4" id="KW-1185">Reference proteome</keyword>
<dbReference type="GO" id="GO:0016787">
    <property type="term" value="F:hydrolase activity"/>
    <property type="evidence" value="ECO:0007669"/>
    <property type="project" value="UniProtKB-KW"/>
</dbReference>
<reference evidence="3 4" key="1">
    <citation type="submission" date="2016-08" db="EMBL/GenBank/DDBJ databases">
        <authorList>
            <person name="Seilhamer J.J."/>
        </authorList>
    </citation>
    <scope>NUCLEOTIDE SEQUENCE [LARGE SCALE GENOMIC DNA]</scope>
    <source>
        <strain evidence="3 4">A37T2</strain>
    </source>
</reference>
<evidence type="ECO:0000313" key="3">
    <source>
        <dbReference type="EMBL" id="SCC17801.1"/>
    </source>
</evidence>
<dbReference type="Pfam" id="PF12697">
    <property type="entry name" value="Abhydrolase_6"/>
    <property type="match status" value="1"/>
</dbReference>
<evidence type="ECO:0000313" key="4">
    <source>
        <dbReference type="Proteomes" id="UP000242818"/>
    </source>
</evidence>
<accession>A0A1C4CF98</accession>